<dbReference type="AlphaFoldDB" id="A0A1E8Q022"/>
<feature type="transmembrane region" description="Helical" evidence="1">
    <location>
        <begin position="111"/>
        <end position="131"/>
    </location>
</feature>
<reference evidence="2 3" key="1">
    <citation type="submission" date="2016-09" db="EMBL/GenBank/DDBJ databases">
        <title>genome sequence of Mycobacterium sp. 739 SCH.</title>
        <authorList>
            <person name="Greninger A.L."/>
            <person name="Qin X."/>
            <person name="Jerome K."/>
            <person name="Vora S."/>
            <person name="Quinn K."/>
        </authorList>
    </citation>
    <scope>NUCLEOTIDE SEQUENCE [LARGE SCALE GENOMIC DNA]</scope>
    <source>
        <strain evidence="2 3">SCH</strain>
    </source>
</reference>
<evidence type="ECO:0000313" key="3">
    <source>
        <dbReference type="Proteomes" id="UP000178953"/>
    </source>
</evidence>
<organism evidence="2 3">
    <name type="scientific">Mycolicibacterium grossiae</name>
    <dbReference type="NCBI Taxonomy" id="1552759"/>
    <lineage>
        <taxon>Bacteria</taxon>
        <taxon>Bacillati</taxon>
        <taxon>Actinomycetota</taxon>
        <taxon>Actinomycetes</taxon>
        <taxon>Mycobacteriales</taxon>
        <taxon>Mycobacteriaceae</taxon>
        <taxon>Mycolicibacterium</taxon>
    </lineage>
</organism>
<feature type="transmembrane region" description="Helical" evidence="1">
    <location>
        <begin position="151"/>
        <end position="168"/>
    </location>
</feature>
<feature type="transmembrane region" description="Helical" evidence="1">
    <location>
        <begin position="75"/>
        <end position="99"/>
    </location>
</feature>
<sequence length="190" mass="20408">MRRSRAVHIQHCTVSESREIMKAMNTDSLRKAGVVAAAVIGSLCFVAAVGALLGWLQVAHGIYLPARALEAVNAWIFPSQLPAETAVGTLFAAVVLLVARPPSFLPMRPRPRLVVAAVAGLIAVVVLWTSFPAHAFTRQGPLDLAGAAVRLWLTVALVVWGSEAFRAIRELVRVRHEVANDAPQQGHLGF</sequence>
<keyword evidence="1" id="KW-0472">Membrane</keyword>
<protein>
    <submittedName>
        <fullName evidence="2">Uncharacterized protein</fullName>
    </submittedName>
</protein>
<gene>
    <name evidence="2" type="ORF">BEL07_22825</name>
</gene>
<dbReference type="EMBL" id="MCHX01000067">
    <property type="protein sequence ID" value="OFJ51409.1"/>
    <property type="molecule type" value="Genomic_DNA"/>
</dbReference>
<keyword evidence="1" id="KW-1133">Transmembrane helix</keyword>
<accession>A0A1E8Q022</accession>
<comment type="caution">
    <text evidence="2">The sequence shown here is derived from an EMBL/GenBank/DDBJ whole genome shotgun (WGS) entry which is preliminary data.</text>
</comment>
<evidence type="ECO:0000256" key="1">
    <source>
        <dbReference type="SAM" id="Phobius"/>
    </source>
</evidence>
<dbReference type="Proteomes" id="UP000178953">
    <property type="component" value="Unassembled WGS sequence"/>
</dbReference>
<feature type="transmembrane region" description="Helical" evidence="1">
    <location>
        <begin position="32"/>
        <end position="55"/>
    </location>
</feature>
<name>A0A1E8Q022_9MYCO</name>
<evidence type="ECO:0000313" key="2">
    <source>
        <dbReference type="EMBL" id="OFJ51409.1"/>
    </source>
</evidence>
<keyword evidence="1" id="KW-0812">Transmembrane</keyword>
<proteinExistence type="predicted"/>
<keyword evidence="3" id="KW-1185">Reference proteome</keyword>